<dbReference type="InterPro" id="IPR036372">
    <property type="entry name" value="BEACH_dom_sf"/>
</dbReference>
<dbReference type="PROSITE" id="PS50082">
    <property type="entry name" value="WD_REPEATS_2"/>
    <property type="match status" value="2"/>
</dbReference>
<dbReference type="Pfam" id="PF16057">
    <property type="entry name" value="DUF4800"/>
    <property type="match status" value="1"/>
</dbReference>
<evidence type="ECO:0000313" key="8">
    <source>
        <dbReference type="Proteomes" id="UP000574691"/>
    </source>
</evidence>
<dbReference type="InterPro" id="IPR031570">
    <property type="entry name" value="NBEA/BDCP_DUF4704"/>
</dbReference>
<keyword evidence="1 3" id="KW-0853">WD repeat</keyword>
<feature type="region of interest" description="Disordered" evidence="4">
    <location>
        <begin position="1239"/>
        <end position="1265"/>
    </location>
</feature>
<evidence type="ECO:0000256" key="3">
    <source>
        <dbReference type="PROSITE-ProRule" id="PRU00221"/>
    </source>
</evidence>
<feature type="region of interest" description="Disordered" evidence="4">
    <location>
        <begin position="1288"/>
        <end position="1360"/>
    </location>
</feature>
<reference evidence="7 8" key="1">
    <citation type="submission" date="2019-09" db="EMBL/GenBank/DDBJ databases">
        <title>Bird 10,000 Genomes (B10K) Project - Family phase.</title>
        <authorList>
            <person name="Zhang G."/>
        </authorList>
    </citation>
    <scope>NUCLEOTIDE SEQUENCE [LARGE SCALE GENOMIC DNA]</scope>
    <source>
        <strain evidence="7">B10K-DU-001-64</strain>
        <tissue evidence="7">Muscle</tissue>
    </source>
</reference>
<dbReference type="InterPro" id="IPR046851">
    <property type="entry name" value="NBCH_WD40"/>
</dbReference>
<dbReference type="SUPFAM" id="SSF81837">
    <property type="entry name" value="BEACH domain"/>
    <property type="match status" value="1"/>
</dbReference>
<feature type="region of interest" description="Disordered" evidence="4">
    <location>
        <begin position="200"/>
        <end position="219"/>
    </location>
</feature>
<dbReference type="SUPFAM" id="SSF49899">
    <property type="entry name" value="Concanavalin A-like lectins/glucanases"/>
    <property type="match status" value="1"/>
</dbReference>
<feature type="domain" description="BEACH" evidence="5">
    <location>
        <begin position="1905"/>
        <end position="2197"/>
    </location>
</feature>
<dbReference type="CDD" id="cd01201">
    <property type="entry name" value="PH_BEACH"/>
    <property type="match status" value="1"/>
</dbReference>
<dbReference type="Pfam" id="PF20426">
    <property type="entry name" value="NBCH_WD40"/>
    <property type="match status" value="1"/>
</dbReference>
<dbReference type="InterPro" id="IPR050865">
    <property type="entry name" value="BEACH_Domain"/>
</dbReference>
<dbReference type="SUPFAM" id="SSF48371">
    <property type="entry name" value="ARM repeat"/>
    <property type="match status" value="2"/>
</dbReference>
<comment type="caution">
    <text evidence="7">The sequence shown here is derived from an EMBL/GenBank/DDBJ whole genome shotgun (WGS) entry which is preliminary data.</text>
</comment>
<dbReference type="GO" id="GO:0005829">
    <property type="term" value="C:cytosol"/>
    <property type="evidence" value="ECO:0007669"/>
    <property type="project" value="TreeGrafter"/>
</dbReference>
<dbReference type="InterPro" id="IPR023362">
    <property type="entry name" value="PH-BEACH_dom"/>
</dbReference>
<dbReference type="InterPro" id="IPR036322">
    <property type="entry name" value="WD40_repeat_dom_sf"/>
</dbReference>
<dbReference type="PROSITE" id="PS51783">
    <property type="entry name" value="PH_BEACH"/>
    <property type="match status" value="1"/>
</dbReference>
<dbReference type="Proteomes" id="UP000574691">
    <property type="component" value="Unassembled WGS sequence"/>
</dbReference>
<name>A0A7K4T0L3_9CHAR</name>
<dbReference type="GO" id="GO:0016020">
    <property type="term" value="C:membrane"/>
    <property type="evidence" value="ECO:0007669"/>
    <property type="project" value="TreeGrafter"/>
</dbReference>
<dbReference type="SUPFAM" id="SSF50978">
    <property type="entry name" value="WD40 repeat-like"/>
    <property type="match status" value="1"/>
</dbReference>
<feature type="repeat" description="WD" evidence="3">
    <location>
        <begin position="2350"/>
        <end position="2383"/>
    </location>
</feature>
<feature type="non-terminal residue" evidence="7">
    <location>
        <position position="1"/>
    </location>
</feature>
<dbReference type="Pfam" id="PF14844">
    <property type="entry name" value="PH_BEACH"/>
    <property type="match status" value="1"/>
</dbReference>
<dbReference type="Gene3D" id="2.130.10.10">
    <property type="entry name" value="YVTN repeat-like/Quinoprotein amine dehydrogenase"/>
    <property type="match status" value="1"/>
</dbReference>
<dbReference type="GO" id="GO:0019901">
    <property type="term" value="F:protein kinase binding"/>
    <property type="evidence" value="ECO:0007669"/>
    <property type="project" value="TreeGrafter"/>
</dbReference>
<keyword evidence="8" id="KW-1185">Reference proteome</keyword>
<dbReference type="Pfam" id="PF02138">
    <property type="entry name" value="Beach"/>
    <property type="match status" value="1"/>
</dbReference>
<dbReference type="PANTHER" id="PTHR13743:SF111">
    <property type="entry name" value="NEUROBEACHIN-LIKE PROTEIN 2"/>
    <property type="match status" value="1"/>
</dbReference>
<dbReference type="EMBL" id="VYXH01006348">
    <property type="protein sequence ID" value="NWQ91665.1"/>
    <property type="molecule type" value="Genomic_DNA"/>
</dbReference>
<sequence>LSREVISAKEKSKYKFAPAPLPPEFGAFFQESFQAGGQLPETLQLRLIHLFGAILSGSKPNALRAITPAAVEVLLGVLRRGSGGTPPVPGLVELALRGVVAVVHVLHGSSPGAGPVPLRVLLDGYFRVLNSDLPVASLAPEAAGGLIALRVLMLDAIPAMLSCEDRPVLQAVFLSNNCFEHIIRLLQNSKLYLGSSREASEARDEVPMQPPDGDRLQQDFDSSSDAIAVHAIGVLTAIMSSSPSAKEVFKERIGYAHLYEVLRSQGQPTQRLLQELLNMAVEGDHSSFPVRPIRNEQPLLILLAWLPALACRELQVFLSSQLRRLCEASLPSRLTCVKAGMVGCLLGALATEPALPAACSENLLELLRALGSLSIRPGELRQLLRLLRHERGRGPHPYTAPVIRALLGMARVEGPPRALQCFDLTPGMAGIMVPAVQKWPGGAFAFHAWLCLSEEEPEPLVRPKRRQLYSFFTAGGTGFEAFFTAGGVLVVAVCTKKDYMTVALPEFAFNDSAWHCVDIVHISGRRPFGQNIVSIYADGHLRKTAQLRFPSLHESFTSCCIGSAGHRTTTTTATITSHPPASHGPELVFPPRPALGRSQSVPAVLGPHAWTPTQPPTEGVVATTAAGSQDTEWGSPTSLQGHLGSVAIFCEALQQTQVKALFCVGPNVTSPFTLEGDLVDLSSKLLLYYTPQACRNNICLDLSPSHSLDGRLTGHKVVNWDIKDVVNCVGGMGVLLPLLEQVVSKKEEPEDEQETNDLVGPELTSSRNAQGMLIPLGKSSESRLERNSVAAFLLLVKNFIQNHPVNQESLVQCHGPAIIGALLQKVSGPLLDMSTLMASQILMEQVASEGSGLLLHLLYQHLLFDFRIWSNSDFAVRLGGNWGCLEVFSIPTTLHGYAHLLPAGHIQYLANVIKDHKQRIRKKYGVQYILDSIRTYYGTSREKTTATDDIKTVQTSLFSLVKEFFCRSFSGEEMQSLLSYVAGAQDEQQVCGALEVIHSLLKGSPAQEQLFAFLFEPGHVEVLFSLLVQKKFSDEVRERVFKVLYKMLKYEKVPERSKNRLKLKDIGYQGLIACLSDIPGSMLLFRCLSEQVLGADPPNYKDLVAVVYLSHRAELTVRLDICRKLFHLIYAQQDMVKQLARLAGWQDTLTKLYVKESYESRQHSLSIAGNGGCLELLNLSDPPGKEGMSPPPAELQELDVFLPLGYEASDQELSEGFSDHSISPSGRTKSFHSYNFKSFDSSDRASRSSSNPGDGPPFDGVYHPLSPFSTSPFDLGLDLTSTSSIATAESGTQTPASGPDTPSPLESFRPFPGMRARKSSSLSNVLDESSYQDALPSDNVSNTSNPQVSPKPSCPPPWAMLDTRPLTLPPCWQQTPEEELCNLLTNIVFSVTWRGVEGWDDMAWRERGQVFSVLTKLGTACELVRPPDEIKRSLLEMMLESALTDLKESGPAALPGFTHNALKLLRLLQDFLFSEGHNNQALWSEKIYEGVSSLLDKLGVWYHLANGTSDLKEMAQTGLRILVGYIMLQDPQLHSLAYVKLHSLLQTASAPKKDEACYLLGKLETPLRRSLEAKSETFSWLVPIVRTLMDQCYETLQLQLFLPSLPPTNGSPTFYEDFQLFCTTPEWRGFIEKHVQPTMAQFEMDTFAKSHDHMSNFWNACYDAMMSSSQRREQEKAASRKMFQELVLEPAARRAKAENARHANVLKQANNHHSTVLKQWRSLCRLLTSPRSAWADRNPPEVRWKLSSAETYSRMRLKLVPNLNFDQHLEASALRDNLGADHLHNPAESLPLAMAKEAKVSELEDDQLAEEDLPVLDNQAEPKEQNQREKLVVSEDCELITTVAVVPGRLEVTTQHIYFYDGSSEKEETEGGIGYDFKRPLSHLREVHLRRYNLRRSALELFFIDQANYFLNFKKKVVRNKVYSCILGLRPPNQIYFGSRSPQELLKASGLTQVSVPPCLPPPCISPSQIAEGRVPPIGVANERHARDVKEKYESFEDPTGTVDKFHYGTHYSNAAGVMHYLIRTEPFTTLHIQLQSGRFDCSDRQFHSVPAAWQARMENPVDVKELIPEFFYFPEFLENQNGFDLGCLQLSNEKVGDVVLPRWARSHEDFIYQHRKALESEYVSTHLHEWIDLIFGYKQRGPAAVEALNVFYYCTYEGAVDLDAIADETQRKALEGIISNFGQTPCQLLKEPHPARLSAESAAQRLARLDTRSPNIFENLDQLKSFFVEGISDGVALVQAVVPKNQAHSFITQGSPDVLVTVSANGLLGTHNWLPYDKNISNYFSFTKDPTVSNAKTQRFLQGPFAPGVDLCSHTLAVSPDGKLLFSGGHWDNSLRVTSLAKGKVVGHISRHIDVVTCLALDLCGIYLISGSRDTTCMVWQVLQQGGFSSGLAPKPVQVLYGHDGEVTCVAISTELDMAVSGSKDGTIIIHTIRRGLFIRSLRPPGESSPAAVLSHLAVGPEGQVVAQTAVGQRGCSKDRFALHLYSVNGKHLSSVPLDEEVTAMCLTEEFVVLGTTQCGLEIRDLQSLKAAVPPVPMRVPVHSVSVTKEKSHILGHGVGADPPLTQVRPGQFHRRLWRSTRRISQVSAGETEYNPAEGKS</sequence>
<evidence type="ECO:0000259" key="6">
    <source>
        <dbReference type="PROSITE" id="PS51783"/>
    </source>
</evidence>
<dbReference type="GO" id="GO:0008104">
    <property type="term" value="P:intracellular protein localization"/>
    <property type="evidence" value="ECO:0007669"/>
    <property type="project" value="TreeGrafter"/>
</dbReference>
<accession>A0A7K4T0L3</accession>
<proteinExistence type="predicted"/>
<dbReference type="PROSITE" id="PS50197">
    <property type="entry name" value="BEACH"/>
    <property type="match status" value="1"/>
</dbReference>
<dbReference type="CDD" id="cd06071">
    <property type="entry name" value="Beach"/>
    <property type="match status" value="1"/>
</dbReference>
<dbReference type="Gene3D" id="2.30.29.30">
    <property type="entry name" value="Pleckstrin-homology domain (PH domain)/Phosphotyrosine-binding domain (PTB)"/>
    <property type="match status" value="1"/>
</dbReference>
<gene>
    <name evidence="7" type="primary">Nbeal2</name>
    <name evidence="7" type="ORF">BURBIS_R09994</name>
</gene>
<keyword evidence="2" id="KW-0677">Repeat</keyword>
<dbReference type="InterPro" id="IPR046852">
    <property type="entry name" value="Neurobeachin_a-sol"/>
</dbReference>
<feature type="domain" description="BEACH-type PH" evidence="6">
    <location>
        <begin position="1826"/>
        <end position="1927"/>
    </location>
</feature>
<evidence type="ECO:0000313" key="7">
    <source>
        <dbReference type="EMBL" id="NWQ91665.1"/>
    </source>
</evidence>
<dbReference type="FunFam" id="2.130.10.10:FF:001375">
    <property type="entry name" value="Neurobeachin-like protein 2"/>
    <property type="match status" value="1"/>
</dbReference>
<dbReference type="Gene3D" id="1.10.1540.10">
    <property type="entry name" value="BEACH domain"/>
    <property type="match status" value="1"/>
</dbReference>
<dbReference type="SMART" id="SM00320">
    <property type="entry name" value="WD40"/>
    <property type="match status" value="3"/>
</dbReference>
<feature type="compositionally biased region" description="Basic and acidic residues" evidence="4">
    <location>
        <begin position="200"/>
        <end position="218"/>
    </location>
</feature>
<feature type="repeat" description="WD" evidence="3">
    <location>
        <begin position="2401"/>
        <end position="2442"/>
    </location>
</feature>
<dbReference type="InterPro" id="IPR013320">
    <property type="entry name" value="ConA-like_dom_sf"/>
</dbReference>
<evidence type="ECO:0000256" key="1">
    <source>
        <dbReference type="ARBA" id="ARBA00022574"/>
    </source>
</evidence>
<evidence type="ECO:0000256" key="2">
    <source>
        <dbReference type="ARBA" id="ARBA00022737"/>
    </source>
</evidence>
<dbReference type="SMART" id="SM01026">
    <property type="entry name" value="Beach"/>
    <property type="match status" value="1"/>
</dbReference>
<dbReference type="InterPro" id="IPR016024">
    <property type="entry name" value="ARM-type_fold"/>
</dbReference>
<dbReference type="InterPro" id="IPR015943">
    <property type="entry name" value="WD40/YVTN_repeat-like_dom_sf"/>
</dbReference>
<dbReference type="InterPro" id="IPR000409">
    <property type="entry name" value="BEACH_dom"/>
</dbReference>
<feature type="compositionally biased region" description="Low complexity" evidence="4">
    <location>
        <begin position="1319"/>
        <end position="1329"/>
    </location>
</feature>
<feature type="non-terminal residue" evidence="7">
    <location>
        <position position="2602"/>
    </location>
</feature>
<dbReference type="InterPro" id="IPR011993">
    <property type="entry name" value="PH-like_dom_sf"/>
</dbReference>
<evidence type="ECO:0000256" key="4">
    <source>
        <dbReference type="SAM" id="MobiDB-lite"/>
    </source>
</evidence>
<dbReference type="Pfam" id="PF20425">
    <property type="entry name" value="Neurobeachin"/>
    <property type="match status" value="1"/>
</dbReference>
<dbReference type="SUPFAM" id="SSF50729">
    <property type="entry name" value="PH domain-like"/>
    <property type="match status" value="1"/>
</dbReference>
<protein>
    <submittedName>
        <fullName evidence="7">NBEL2 protein</fullName>
    </submittedName>
</protein>
<dbReference type="InterPro" id="IPR001680">
    <property type="entry name" value="WD40_rpt"/>
</dbReference>
<evidence type="ECO:0000259" key="5">
    <source>
        <dbReference type="PROSITE" id="PS50197"/>
    </source>
</evidence>
<dbReference type="PANTHER" id="PTHR13743">
    <property type="entry name" value="BEIGE/BEACH-RELATED"/>
    <property type="match status" value="1"/>
</dbReference>
<organism evidence="7 8">
    <name type="scientific">Burhinus bistriatus</name>
    <dbReference type="NCBI Taxonomy" id="240201"/>
    <lineage>
        <taxon>Eukaryota</taxon>
        <taxon>Metazoa</taxon>
        <taxon>Chordata</taxon>
        <taxon>Craniata</taxon>
        <taxon>Vertebrata</taxon>
        <taxon>Euteleostomi</taxon>
        <taxon>Archelosauria</taxon>
        <taxon>Archosauria</taxon>
        <taxon>Dinosauria</taxon>
        <taxon>Saurischia</taxon>
        <taxon>Theropoda</taxon>
        <taxon>Coelurosauria</taxon>
        <taxon>Aves</taxon>
        <taxon>Neognathae</taxon>
        <taxon>Neoaves</taxon>
        <taxon>Charadriiformes</taxon>
        <taxon>Burhinidae</taxon>
        <taxon>Burhinus</taxon>
    </lineage>
</organism>
<dbReference type="Pfam" id="PF15787">
    <property type="entry name" value="DUF4704"/>
    <property type="match status" value="2"/>
</dbReference>